<dbReference type="SUPFAM" id="SSF46689">
    <property type="entry name" value="Homeodomain-like"/>
    <property type="match status" value="1"/>
</dbReference>
<feature type="domain" description="SIS" evidence="6">
    <location>
        <begin position="146"/>
        <end position="283"/>
    </location>
</feature>
<dbReference type="GO" id="GO:0003677">
    <property type="term" value="F:DNA binding"/>
    <property type="evidence" value="ECO:0007669"/>
    <property type="project" value="UniProtKB-KW"/>
</dbReference>
<proteinExistence type="predicted"/>
<dbReference type="InterPro" id="IPR009057">
    <property type="entry name" value="Homeodomain-like_sf"/>
</dbReference>
<dbReference type="Pfam" id="PF01418">
    <property type="entry name" value="HTH_6"/>
    <property type="match status" value="1"/>
</dbReference>
<gene>
    <name evidence="7" type="ORF">Aam_025_022</name>
</gene>
<evidence type="ECO:0000313" key="7">
    <source>
        <dbReference type="EMBL" id="GAN79634.1"/>
    </source>
</evidence>
<keyword evidence="1" id="KW-0805">Transcription regulation</keyword>
<dbReference type="GO" id="GO:0097367">
    <property type="term" value="F:carbohydrate derivative binding"/>
    <property type="evidence" value="ECO:0007669"/>
    <property type="project" value="InterPro"/>
</dbReference>
<feature type="domain" description="HTH rpiR-type" evidence="5">
    <location>
        <begin position="22"/>
        <end position="98"/>
    </location>
</feature>
<dbReference type="InterPro" id="IPR001347">
    <property type="entry name" value="SIS_dom"/>
</dbReference>
<keyword evidence="3" id="KW-0804">Transcription</keyword>
<dbReference type="Gene3D" id="1.10.10.10">
    <property type="entry name" value="Winged helix-like DNA-binding domain superfamily/Winged helix DNA-binding domain"/>
    <property type="match status" value="1"/>
</dbReference>
<dbReference type="Pfam" id="PF01380">
    <property type="entry name" value="SIS"/>
    <property type="match status" value="1"/>
</dbReference>
<dbReference type="STRING" id="1120923.SAMN02746095_01990"/>
<keyword evidence="2" id="KW-0238">DNA-binding</keyword>
<evidence type="ECO:0000259" key="6">
    <source>
        <dbReference type="PROSITE" id="PS51464"/>
    </source>
</evidence>
<dbReference type="PANTHER" id="PTHR30514">
    <property type="entry name" value="GLUCOKINASE"/>
    <property type="match status" value="1"/>
</dbReference>
<sequence length="300" mass="31675">MKSPKKTGKSAAPSKDTPVPEDRLAAQLLAQEAGMPPTMLRVAHYLNRNRVALLAHSAAELAAMIGTSDATVIRTVQALGFQGLADLRQSIASGIGKSSAPLHHMRQTLDDIGGKGSTAADVVIDTHVESLATMQEPRAREQIHKAVALLQGAGRIVIYAAGPSRPLAEYLRLLMGRHGQPAKVIGQGGLGLADELLDLSEQDRLLILSYGKPYKEVLLVASEAAIAGVPIVLVTDSPNSKLARTSNAIIAARRGRTERIALHGTTLIALEALVMGLAVSNQSRTIRTLSRLGALRNVLG</sequence>
<reference evidence="7 8" key="1">
    <citation type="submission" date="2012-11" db="EMBL/GenBank/DDBJ databases">
        <title>Whole genome sequence of Acidocella aminolytica 101 = DSM 11237.</title>
        <authorList>
            <person name="Azuma Y."/>
            <person name="Higashiura N."/>
            <person name="Hirakawa H."/>
            <person name="Matsushita K."/>
        </authorList>
    </citation>
    <scope>NUCLEOTIDE SEQUENCE [LARGE SCALE GENOMIC DNA]</scope>
    <source>
        <strain evidence="8">101 / DSM 11237</strain>
    </source>
</reference>
<dbReference type="PROSITE" id="PS51071">
    <property type="entry name" value="HTH_RPIR"/>
    <property type="match status" value="1"/>
</dbReference>
<feature type="region of interest" description="Disordered" evidence="4">
    <location>
        <begin position="1"/>
        <end position="20"/>
    </location>
</feature>
<accession>A0A0D6PFM5</accession>
<dbReference type="PROSITE" id="PS51464">
    <property type="entry name" value="SIS"/>
    <property type="match status" value="1"/>
</dbReference>
<comment type="caution">
    <text evidence="7">The sequence shown here is derived from an EMBL/GenBank/DDBJ whole genome shotgun (WGS) entry which is preliminary data.</text>
</comment>
<organism evidence="7 8">
    <name type="scientific">Acidocella aminolytica 101 = DSM 11237</name>
    <dbReference type="NCBI Taxonomy" id="1120923"/>
    <lineage>
        <taxon>Bacteria</taxon>
        <taxon>Pseudomonadati</taxon>
        <taxon>Pseudomonadota</taxon>
        <taxon>Alphaproteobacteria</taxon>
        <taxon>Acetobacterales</taxon>
        <taxon>Acidocellaceae</taxon>
        <taxon>Acidocella</taxon>
    </lineage>
</organism>
<dbReference type="EMBL" id="BANC01000025">
    <property type="protein sequence ID" value="GAN79634.1"/>
    <property type="molecule type" value="Genomic_DNA"/>
</dbReference>
<keyword evidence="8" id="KW-1185">Reference proteome</keyword>
<protein>
    <submittedName>
        <fullName evidence="7">Transcriptional regulator RpiR</fullName>
    </submittedName>
</protein>
<dbReference type="InterPro" id="IPR047640">
    <property type="entry name" value="RpiR-like"/>
</dbReference>
<evidence type="ECO:0000259" key="5">
    <source>
        <dbReference type="PROSITE" id="PS51071"/>
    </source>
</evidence>
<dbReference type="InterPro" id="IPR000281">
    <property type="entry name" value="HTH_RpiR"/>
</dbReference>
<dbReference type="GO" id="GO:1901135">
    <property type="term" value="P:carbohydrate derivative metabolic process"/>
    <property type="evidence" value="ECO:0007669"/>
    <property type="project" value="InterPro"/>
</dbReference>
<dbReference type="RefSeq" id="WP_048878076.1">
    <property type="nucleotide sequence ID" value="NZ_BANC01000025.1"/>
</dbReference>
<evidence type="ECO:0000256" key="1">
    <source>
        <dbReference type="ARBA" id="ARBA00023015"/>
    </source>
</evidence>
<dbReference type="CDD" id="cd05013">
    <property type="entry name" value="SIS_RpiR"/>
    <property type="match status" value="1"/>
</dbReference>
<name>A0A0D6PFM5_9PROT</name>
<evidence type="ECO:0000256" key="3">
    <source>
        <dbReference type="ARBA" id="ARBA00023163"/>
    </source>
</evidence>
<dbReference type="AlphaFoldDB" id="A0A0D6PFM5"/>
<evidence type="ECO:0000313" key="8">
    <source>
        <dbReference type="Proteomes" id="UP000032668"/>
    </source>
</evidence>
<dbReference type="GO" id="GO:0003700">
    <property type="term" value="F:DNA-binding transcription factor activity"/>
    <property type="evidence" value="ECO:0007669"/>
    <property type="project" value="InterPro"/>
</dbReference>
<evidence type="ECO:0000256" key="2">
    <source>
        <dbReference type="ARBA" id="ARBA00023125"/>
    </source>
</evidence>
<dbReference type="InterPro" id="IPR046348">
    <property type="entry name" value="SIS_dom_sf"/>
</dbReference>
<dbReference type="Proteomes" id="UP000032668">
    <property type="component" value="Unassembled WGS sequence"/>
</dbReference>
<evidence type="ECO:0000256" key="4">
    <source>
        <dbReference type="SAM" id="MobiDB-lite"/>
    </source>
</evidence>
<dbReference type="OrthoDB" id="8683433at2"/>
<dbReference type="InterPro" id="IPR036388">
    <property type="entry name" value="WH-like_DNA-bd_sf"/>
</dbReference>
<dbReference type="InterPro" id="IPR035472">
    <property type="entry name" value="RpiR-like_SIS"/>
</dbReference>
<dbReference type="SUPFAM" id="SSF53697">
    <property type="entry name" value="SIS domain"/>
    <property type="match status" value="1"/>
</dbReference>
<dbReference type="Gene3D" id="3.40.50.10490">
    <property type="entry name" value="Glucose-6-phosphate isomerase like protein, domain 1"/>
    <property type="match status" value="1"/>
</dbReference>